<evidence type="ECO:0000313" key="2">
    <source>
        <dbReference type="EMBL" id="MDG6895030.1"/>
    </source>
</evidence>
<comment type="caution">
    <text evidence="2">The sequence shown here is derived from an EMBL/GenBank/DDBJ whole genome shotgun (WGS) entry which is preliminary data.</text>
</comment>
<feature type="domain" description="Putative tail fiber protein gp53-like C-terminal" evidence="1">
    <location>
        <begin position="389"/>
        <end position="469"/>
    </location>
</feature>
<evidence type="ECO:0000259" key="1">
    <source>
        <dbReference type="Pfam" id="PF21882"/>
    </source>
</evidence>
<dbReference type="EMBL" id="LWID01000001">
    <property type="protein sequence ID" value="MDG6895030.1"/>
    <property type="molecule type" value="Genomic_DNA"/>
</dbReference>
<organism evidence="2 3">
    <name type="scientific">Volucribacter amazonae</name>
    <dbReference type="NCBI Taxonomy" id="256731"/>
    <lineage>
        <taxon>Bacteria</taxon>
        <taxon>Pseudomonadati</taxon>
        <taxon>Pseudomonadota</taxon>
        <taxon>Gammaproteobacteria</taxon>
        <taxon>Pasteurellales</taxon>
        <taxon>Pasteurellaceae</taxon>
        <taxon>Volucribacter</taxon>
    </lineage>
</organism>
<gene>
    <name evidence="2" type="ORF">A6A20_05165</name>
</gene>
<accession>A0A9X4PH05</accession>
<dbReference type="InterPro" id="IPR054500">
    <property type="entry name" value="Phage_fiber_rpt"/>
</dbReference>
<protein>
    <recommendedName>
        <fullName evidence="1">Putative tail fiber protein gp53-like C-terminal domain-containing protein</fullName>
    </recommendedName>
</protein>
<proteinExistence type="predicted"/>
<dbReference type="RefSeq" id="WP_279572467.1">
    <property type="nucleotide sequence ID" value="NZ_LWID01000001.1"/>
</dbReference>
<dbReference type="Gene3D" id="2.60.40.3940">
    <property type="match status" value="1"/>
</dbReference>
<dbReference type="InterPro" id="IPR054075">
    <property type="entry name" value="Gp53-like_C"/>
</dbReference>
<dbReference type="Proteomes" id="UP001155500">
    <property type="component" value="Unassembled WGS sequence"/>
</dbReference>
<reference evidence="2" key="1">
    <citation type="submission" date="2016-03" db="EMBL/GenBank/DDBJ databases">
        <title>Co-evolution between Pasteurellaceae and their hosts.</title>
        <authorList>
            <person name="Hansen M.J."/>
            <person name="Bojesen A.M."/>
            <person name="Planet P."/>
        </authorList>
    </citation>
    <scope>NUCLEOTIDE SEQUENCE</scope>
    <source>
        <strain evidence="2">146/S8/89</strain>
    </source>
</reference>
<sequence length="469" mass="52148">MKDLLKKINSNDGNFHNGNPATGEQGTRVTAEWLNDNQNTLISYGEELNYVLTQAKLSPIPSKKTQLYEAIVNVIKAITGTPFQNFSATSSLNNMTNLNDLKGTGKYGVYSQSSNSNALTALNYPEQKAGTLFVLPSAYQGIQLYVPFDNQIIYIRRTNQASGFENWRIIGEVIDNLNSDSKTAGLSARQGKLLNENKAEKTEVMPLQRTSLSATDDLNDFRQNGIFAQTTSARASIERNYPEAVAGVLEVLYNGNFQRYTTFNSVCYQRDYRSGKWQDWRRVDSLGKVDRTGDTINGLLRINAQSGWSLLRLGTNQGYWDLEVNPNSESDRRLNLKYTNDSGSSTYIRFPATRVEQNIAYQSWVTEQAKNYVNKDDFTQNLSGTGWCKLPNGLILQWGQVSDAGNKSFPIAFPNVALIVLATNINRQGDRVDNSFAYVVDKATFYYGAKSSAFNGVTGSAGAFLAIGY</sequence>
<dbReference type="Pfam" id="PF22337">
    <property type="entry name" value="Phage_fiber_rpt"/>
    <property type="match status" value="1"/>
</dbReference>
<dbReference type="CDD" id="cd19958">
    <property type="entry name" value="pyocin_knob"/>
    <property type="match status" value="2"/>
</dbReference>
<evidence type="ECO:0000313" key="3">
    <source>
        <dbReference type="Proteomes" id="UP001155500"/>
    </source>
</evidence>
<name>A0A9X4PH05_9PAST</name>
<dbReference type="AlphaFoldDB" id="A0A9X4PH05"/>
<dbReference type="Pfam" id="PF21882">
    <property type="entry name" value="Gp53-like_C"/>
    <property type="match status" value="1"/>
</dbReference>
<keyword evidence="3" id="KW-1185">Reference proteome</keyword>